<keyword evidence="3" id="KW-0472">Membrane</keyword>
<dbReference type="AlphaFoldDB" id="A0A9D1UCA5"/>
<sequence length="291" mass="32857">MAKAKNLEGLAAPTEKEKLESEKKELKRQQREQRKEAKRRAREIARQEDALGEDEESNGLLTLGATLLIVALWLAVICVVIKLDVGGFGSRVLAPILQDVPVLNKILPENSVTETTDTESYGGYTSLEEAVEQIRSLEIQLEQAQNESRSKDEELDSLKAEVLRLQEFENSQVEFQRVKTEFYEEVVYAENGPGAEEYQKYYESMDPTTAEYIYKQVVTQLEESKEVQDYAEAYSQMKPKQAAGIFESMTDDLDLAARILKVMSAEDRGAIMGQMDPEVAARLTKIMDPES</sequence>
<feature type="compositionally biased region" description="Basic and acidic residues" evidence="2">
    <location>
        <begin position="14"/>
        <end position="35"/>
    </location>
</feature>
<evidence type="ECO:0008006" key="6">
    <source>
        <dbReference type="Google" id="ProtNLM"/>
    </source>
</evidence>
<reference evidence="4" key="2">
    <citation type="submission" date="2021-04" db="EMBL/GenBank/DDBJ databases">
        <authorList>
            <person name="Gilroy R."/>
        </authorList>
    </citation>
    <scope>NUCLEOTIDE SEQUENCE</scope>
    <source>
        <strain evidence="4">CHK195-6426</strain>
    </source>
</reference>
<keyword evidence="3" id="KW-0812">Transmembrane</keyword>
<protein>
    <recommendedName>
        <fullName evidence="6">Magnesium transporter MgtE intracellular domain-containing protein</fullName>
    </recommendedName>
</protein>
<name>A0A9D1UCA5_9FIRM</name>
<comment type="caution">
    <text evidence="4">The sequence shown here is derived from an EMBL/GenBank/DDBJ whole genome shotgun (WGS) entry which is preliminary data.</text>
</comment>
<organism evidence="4 5">
    <name type="scientific">Candidatus Acetatifactor stercoripullorum</name>
    <dbReference type="NCBI Taxonomy" id="2838414"/>
    <lineage>
        <taxon>Bacteria</taxon>
        <taxon>Bacillati</taxon>
        <taxon>Bacillota</taxon>
        <taxon>Clostridia</taxon>
        <taxon>Lachnospirales</taxon>
        <taxon>Lachnospiraceae</taxon>
        <taxon>Acetatifactor</taxon>
    </lineage>
</organism>
<evidence type="ECO:0000256" key="2">
    <source>
        <dbReference type="SAM" id="MobiDB-lite"/>
    </source>
</evidence>
<evidence type="ECO:0000313" key="4">
    <source>
        <dbReference type="EMBL" id="HIW82557.1"/>
    </source>
</evidence>
<evidence type="ECO:0000256" key="3">
    <source>
        <dbReference type="SAM" id="Phobius"/>
    </source>
</evidence>
<proteinExistence type="predicted"/>
<dbReference type="EMBL" id="DXGH01000073">
    <property type="protein sequence ID" value="HIW82557.1"/>
    <property type="molecule type" value="Genomic_DNA"/>
</dbReference>
<reference evidence="4" key="1">
    <citation type="journal article" date="2021" name="PeerJ">
        <title>Extensive microbial diversity within the chicken gut microbiome revealed by metagenomics and culture.</title>
        <authorList>
            <person name="Gilroy R."/>
            <person name="Ravi A."/>
            <person name="Getino M."/>
            <person name="Pursley I."/>
            <person name="Horton D.L."/>
            <person name="Alikhan N.F."/>
            <person name="Baker D."/>
            <person name="Gharbi K."/>
            <person name="Hall N."/>
            <person name="Watson M."/>
            <person name="Adriaenssens E.M."/>
            <person name="Foster-Nyarko E."/>
            <person name="Jarju S."/>
            <person name="Secka A."/>
            <person name="Antonio M."/>
            <person name="Oren A."/>
            <person name="Chaudhuri R.R."/>
            <person name="La Ragione R."/>
            <person name="Hildebrand F."/>
            <person name="Pallen M.J."/>
        </authorList>
    </citation>
    <scope>NUCLEOTIDE SEQUENCE</scope>
    <source>
        <strain evidence="4">CHK195-6426</strain>
    </source>
</reference>
<feature type="coiled-coil region" evidence="1">
    <location>
        <begin position="127"/>
        <end position="161"/>
    </location>
</feature>
<dbReference type="SUPFAM" id="SSF158791">
    <property type="entry name" value="MgtE N-terminal domain-like"/>
    <property type="match status" value="1"/>
</dbReference>
<feature type="region of interest" description="Disordered" evidence="2">
    <location>
        <begin position="1"/>
        <end position="41"/>
    </location>
</feature>
<feature type="transmembrane region" description="Helical" evidence="3">
    <location>
        <begin position="60"/>
        <end position="81"/>
    </location>
</feature>
<keyword evidence="1" id="KW-0175">Coiled coil</keyword>
<keyword evidence="3" id="KW-1133">Transmembrane helix</keyword>
<evidence type="ECO:0000313" key="5">
    <source>
        <dbReference type="Proteomes" id="UP000824265"/>
    </source>
</evidence>
<gene>
    <name evidence="4" type="ORF">H9742_13730</name>
</gene>
<evidence type="ECO:0000256" key="1">
    <source>
        <dbReference type="SAM" id="Coils"/>
    </source>
</evidence>
<dbReference type="Proteomes" id="UP000824265">
    <property type="component" value="Unassembled WGS sequence"/>
</dbReference>
<accession>A0A9D1UCA5</accession>